<name>A0ABN1BMU7_9BACI</name>
<keyword evidence="1" id="KW-0732">Signal</keyword>
<dbReference type="RefSeq" id="WP_343843011.1">
    <property type="nucleotide sequence ID" value="NZ_BAAADO010000007.1"/>
</dbReference>
<feature type="signal peptide" evidence="1">
    <location>
        <begin position="1"/>
        <end position="19"/>
    </location>
</feature>
<sequence>MKKVLVSLVLAFTIVVSFASVDVTPDNESAAKVITFDRKDPGPMY</sequence>
<evidence type="ECO:0000313" key="3">
    <source>
        <dbReference type="Proteomes" id="UP001500880"/>
    </source>
</evidence>
<feature type="chain" id="PRO_5047394726" evidence="1">
    <location>
        <begin position="20"/>
        <end position="45"/>
    </location>
</feature>
<evidence type="ECO:0000313" key="2">
    <source>
        <dbReference type="EMBL" id="GAA0501184.1"/>
    </source>
</evidence>
<keyword evidence="3" id="KW-1185">Reference proteome</keyword>
<dbReference type="EMBL" id="BAAADO010000007">
    <property type="protein sequence ID" value="GAA0501184.1"/>
    <property type="molecule type" value="Genomic_DNA"/>
</dbReference>
<reference evidence="2 3" key="1">
    <citation type="journal article" date="2019" name="Int. J. Syst. Evol. Microbiol.">
        <title>The Global Catalogue of Microorganisms (GCM) 10K type strain sequencing project: providing services to taxonomists for standard genome sequencing and annotation.</title>
        <authorList>
            <consortium name="The Broad Institute Genomics Platform"/>
            <consortium name="The Broad Institute Genome Sequencing Center for Infectious Disease"/>
            <person name="Wu L."/>
            <person name="Ma J."/>
        </authorList>
    </citation>
    <scope>NUCLEOTIDE SEQUENCE [LARGE SCALE GENOMIC DNA]</scope>
    <source>
        <strain evidence="2 3">JCM 12389</strain>
    </source>
</reference>
<organism evidence="2 3">
    <name type="scientific">Salinibacillus aidingensis</name>
    <dbReference type="NCBI Taxonomy" id="237684"/>
    <lineage>
        <taxon>Bacteria</taxon>
        <taxon>Bacillati</taxon>
        <taxon>Bacillota</taxon>
        <taxon>Bacilli</taxon>
        <taxon>Bacillales</taxon>
        <taxon>Bacillaceae</taxon>
        <taxon>Salinibacillus</taxon>
    </lineage>
</organism>
<evidence type="ECO:0000256" key="1">
    <source>
        <dbReference type="SAM" id="SignalP"/>
    </source>
</evidence>
<gene>
    <name evidence="2" type="ORF">GCM10008986_30750</name>
</gene>
<proteinExistence type="predicted"/>
<comment type="caution">
    <text evidence="2">The sequence shown here is derived from an EMBL/GenBank/DDBJ whole genome shotgun (WGS) entry which is preliminary data.</text>
</comment>
<accession>A0ABN1BMU7</accession>
<dbReference type="Proteomes" id="UP001500880">
    <property type="component" value="Unassembled WGS sequence"/>
</dbReference>
<protein>
    <submittedName>
        <fullName evidence="2">Uncharacterized protein</fullName>
    </submittedName>
</protein>